<feature type="active site" description="Nucleophile" evidence="4">
    <location>
        <position position="367"/>
    </location>
</feature>
<dbReference type="PRINTS" id="PR00131">
    <property type="entry name" value="GLHYDRLASE1"/>
</dbReference>
<evidence type="ECO:0000256" key="3">
    <source>
        <dbReference type="ARBA" id="ARBA00023295"/>
    </source>
</evidence>
<dbReference type="InterPro" id="IPR018120">
    <property type="entry name" value="Glyco_hydro_1_AS"/>
</dbReference>
<dbReference type="Pfam" id="PF00232">
    <property type="entry name" value="Glyco_hydro_1"/>
    <property type="match status" value="1"/>
</dbReference>
<dbReference type="GO" id="GO:0016052">
    <property type="term" value="P:carbohydrate catabolic process"/>
    <property type="evidence" value="ECO:0007669"/>
    <property type="project" value="TreeGrafter"/>
</dbReference>
<evidence type="ECO:0000256" key="1">
    <source>
        <dbReference type="ARBA" id="ARBA00010838"/>
    </source>
</evidence>
<comment type="similarity">
    <text evidence="1 5">Belongs to the glycosyl hydrolase 1 family.</text>
</comment>
<keyword evidence="2 6" id="KW-0378">Hydrolase</keyword>
<dbReference type="AlphaFoldDB" id="A0A099I740"/>
<organism evidence="7 8">
    <name type="scientific">Clostridium innocuum</name>
    <dbReference type="NCBI Taxonomy" id="1522"/>
    <lineage>
        <taxon>Bacteria</taxon>
        <taxon>Bacillati</taxon>
        <taxon>Bacillota</taxon>
        <taxon>Clostridia</taxon>
        <taxon>Eubacteriales</taxon>
        <taxon>Clostridiaceae</taxon>
        <taxon>Clostridium</taxon>
    </lineage>
</organism>
<dbReference type="InterPro" id="IPR017853">
    <property type="entry name" value="GH"/>
</dbReference>
<dbReference type="InterPro" id="IPR001360">
    <property type="entry name" value="Glyco_hydro_1"/>
</dbReference>
<dbReference type="Proteomes" id="UP000030008">
    <property type="component" value="Unassembled WGS sequence"/>
</dbReference>
<evidence type="ECO:0000313" key="8">
    <source>
        <dbReference type="Proteomes" id="UP000030008"/>
    </source>
</evidence>
<evidence type="ECO:0000256" key="2">
    <source>
        <dbReference type="ARBA" id="ARBA00022801"/>
    </source>
</evidence>
<protein>
    <submittedName>
        <fullName evidence="7">6-phospho-beta-glucosidase</fullName>
    </submittedName>
</protein>
<gene>
    <name evidence="7" type="ORF">CIAN88_13150</name>
</gene>
<dbReference type="Gene3D" id="3.20.20.80">
    <property type="entry name" value="Glycosidases"/>
    <property type="match status" value="1"/>
</dbReference>
<name>A0A099I740_CLOIN</name>
<dbReference type="PANTHER" id="PTHR10353">
    <property type="entry name" value="GLYCOSYL HYDROLASE"/>
    <property type="match status" value="1"/>
</dbReference>
<dbReference type="EMBL" id="JQIF01000055">
    <property type="protein sequence ID" value="KGJ52698.1"/>
    <property type="molecule type" value="Genomic_DNA"/>
</dbReference>
<reference evidence="7 8" key="1">
    <citation type="submission" date="2014-08" db="EMBL/GenBank/DDBJ databases">
        <title>Clostridium innocuum, an unnegligible vancomycin-resistant pathogen causing extra-intestinal infections.</title>
        <authorList>
            <person name="Feng Y."/>
            <person name="Chiu C.-H."/>
        </authorList>
    </citation>
    <scope>NUCLEOTIDE SEQUENCE [LARGE SCALE GENOMIC DNA]</scope>
    <source>
        <strain evidence="7 8">AN88</strain>
    </source>
</reference>
<comment type="caution">
    <text evidence="7">The sequence shown here is derived from an EMBL/GenBank/DDBJ whole genome shotgun (WGS) entry which is preliminary data.</text>
</comment>
<dbReference type="PROSITE" id="PS00572">
    <property type="entry name" value="GLYCOSYL_HYDROL_F1_1"/>
    <property type="match status" value="1"/>
</dbReference>
<dbReference type="GO" id="GO:0005829">
    <property type="term" value="C:cytosol"/>
    <property type="evidence" value="ECO:0007669"/>
    <property type="project" value="TreeGrafter"/>
</dbReference>
<evidence type="ECO:0000313" key="7">
    <source>
        <dbReference type="EMBL" id="KGJ52698.1"/>
    </source>
</evidence>
<dbReference type="RefSeq" id="WP_044905849.1">
    <property type="nucleotide sequence ID" value="NZ_JQIF01000055.1"/>
</dbReference>
<evidence type="ECO:0000256" key="5">
    <source>
        <dbReference type="RuleBase" id="RU003690"/>
    </source>
</evidence>
<accession>A0A099I740</accession>
<dbReference type="GO" id="GO:0008422">
    <property type="term" value="F:beta-glucosidase activity"/>
    <property type="evidence" value="ECO:0007669"/>
    <property type="project" value="TreeGrafter"/>
</dbReference>
<dbReference type="PANTHER" id="PTHR10353:SF122">
    <property type="entry name" value="6-PHOSPHO-BETA-GLUCOSIDASE ASCB-RELATED"/>
    <property type="match status" value="1"/>
</dbReference>
<evidence type="ECO:0000256" key="6">
    <source>
        <dbReference type="RuleBase" id="RU004468"/>
    </source>
</evidence>
<dbReference type="SUPFAM" id="SSF51445">
    <property type="entry name" value="(Trans)glycosidases"/>
    <property type="match status" value="1"/>
</dbReference>
<sequence>MKSTFLWGVATAANQCEGAWQEGGKGISTADILYDGTAGEYPENLKIYPERYYTYHTGNDFYHRYKEDIALMKEMGIKCFRMSIAWTRIYPKGIEDKPNEEGLAFYDRVFDELKKQGIQPLVTISHYEMPLYLVQAYGGWKHRCVIDHYVKYAKTVLDRFHEKVKYWITFNEMNFISTIPFCAGGLLIRGKDNKEQDMFQGAHHQLLAHALVTAYSHGSYPDLKIGCMVCGTLAYAQTPNPQDALEQLECDRETYYYTDVFVRGRYPNYADSFLKKKQVVLHKQEGDDEILAEGKVDFLAFSYYFTRIAPINPNNDPDLTDNERMLGKLENPYLQRTQWGWVIDPVGFRLALNKFYDRYQVPLFVTENGLGARDVLCEDKRIHDDYRIDYLRQHIRELKKAVEIDGVDVMGYTSWSGIDLVSATSAQITKRYGHVYVDYDDQGNGTGNRFKKDSFAWYKRVIETNGEQL</sequence>
<dbReference type="PROSITE" id="PS00653">
    <property type="entry name" value="GLYCOSYL_HYDROL_F1_2"/>
    <property type="match status" value="1"/>
</dbReference>
<dbReference type="InterPro" id="IPR033132">
    <property type="entry name" value="GH_1_N_CS"/>
</dbReference>
<evidence type="ECO:0000256" key="4">
    <source>
        <dbReference type="PROSITE-ProRule" id="PRU10055"/>
    </source>
</evidence>
<keyword evidence="3 6" id="KW-0326">Glycosidase</keyword>
<proteinExistence type="inferred from homology"/>
<dbReference type="FunFam" id="3.20.20.80:FF:000004">
    <property type="entry name" value="Beta-glucosidase 6-phospho-beta-glucosidase"/>
    <property type="match status" value="1"/>
</dbReference>